<dbReference type="VEuPathDB" id="GiardiaDB:GL50803_0016445"/>
<feature type="region of interest" description="Disordered" evidence="1">
    <location>
        <begin position="965"/>
        <end position="995"/>
    </location>
</feature>
<feature type="compositionally biased region" description="Basic and acidic residues" evidence="1">
    <location>
        <begin position="67"/>
        <end position="77"/>
    </location>
</feature>
<comment type="caution">
    <text evidence="3">The sequence shown here is derived from an EMBL/GenBank/DDBJ whole genome shotgun (WGS) entry which is preliminary data.</text>
</comment>
<evidence type="ECO:0000256" key="1">
    <source>
        <dbReference type="SAM" id="MobiDB-lite"/>
    </source>
</evidence>
<dbReference type="SUPFAM" id="SSF47954">
    <property type="entry name" value="Cyclin-like"/>
    <property type="match status" value="1"/>
</dbReference>
<dbReference type="InterPro" id="IPR036915">
    <property type="entry name" value="Cyclin-like_sf"/>
</dbReference>
<dbReference type="Proteomes" id="UP000018320">
    <property type="component" value="Unassembled WGS sequence"/>
</dbReference>
<sequence>MVRFLLKSFGSLKCFRHMYYLTQIVKPCPSTLCSLRARANKNAIIWLSVFITTSENDSQTRQAQDPAKSETDQHSKYTSETSQASTSCVGIPRPQESTLLNSKFHRITVGSAKTEPVSTKASKEIDTNVHMPSYLSISTAEPSSNGTTTTIQEDLNSQISTTCELIKLQDYSLPHYKSTVLLERLNFIANPSDKTPTTPTTRKIIGCPSTAEKLQIAMNGPDLPATPTLVSRRDVTHLDLQESLTPEEEYFITNCELKKLDYIMTTIKDYFLTKGATTYQQSQTSLTRDYITMSCYNIELTASYYYKRFFLTGSVHDYDTFYILLGCVLLAAKVSGAPRTFNCTKPSFFAKLFASSTNQGTDHFEKTLKETEEWIYMRLGYDLCTTSLLDLFVSEGCQLFFAINDDGSDISLASDDSSMKKSTDVLGPSTLMGNETLSPAVYGELDIKGSDQHPKSIESFQEGQQNLGHICVAADTDLRVSSLNIVPSKIICSNDESKECKSSTCKASSKSPIFECHGRLESSSPSAVASSGRECSQTGGISPRKWPTLNTNCIPVSSALCSPSKPISPHISRRFHCQQDRCSFCALAPSFFITPSSMNVTKDTVEHSLLSSTIEKESTSSRKIPNQQSPMRANRTNVISDANMNISDLNLSNSIDSQLSSSLLDQAYLFPTSFSLKGVKFAKILHTAKRSKSAGTLQFLEFGHGPQNNKLVHTQNFYVRPFAKSAASSPSNASTFMYETTNTQMSPTSKQSNKDPLVSISSSFSTDFLPWDGSKFEENLSGTIRNKPLLNISNKDRLTIASSHAKPMPDDMLAPHVLLHKAYSNQKTHTFPCETALTAPVQLPRDPNLTVKLANFAKEVTAHDPGKSLECNEVLCKSPSKKANIQLQKLSKRACRKKERAASFLPCPSESPMSTGKILPDGNMPSPQAIQYVPPVQLMQKWAPSRSASLKVQDSSRSTVPIFAEPQPLLPQPPLEHGTYHDSSAEHGTDSNRGTSLCRTVYPSHCATHMAGEDILLEIPTPRVQSHNHNRGPDSNQTSSGTTTCPVHLLHSSVSRLLRISSMLIPIDYMFVSVSTSKRWTKKLVDTRNGIRTASYTCKRSYVSPVHISSTFKISSSSSLVSFFMLRHPNKIINTKIMARCSQGFWWKVFNNSVFLAVQLESISPISYIKRLAQTKKKSAQEKAKSKASRTNVAKSLHAKDLLMESLSSDCQYEYSDIISIEPDSDTLTTLTSTSLHLVHSGTQQQNLSTDKHNHPPEPQHSDISIDAHHTIPCGRACDAKDWSSVSEQMYKLSLTSYQNVSFSGEVHTRTTSFIGSNVSSQNELVDIHCQPEALPCYIPLQFQPHNQCPQPMHTKLPGVPYPSALHKTLTFRNISTVSAVLQDQSFSDDYYIKKLISSKAKTKLQDLTSIEFSLVMQYILSTPSIIEYLVESCGLVKFERVYSLAHSTLQHQIYSLTCFGSVEEKKRASQLTPDNLSLLAFIFAASYAYSLCFRYTDMLILFSNASISVFLMAESLLLLYNKIIPYVLMYTESICKRNNPHIARSGSCSLSTMSPANLPLRPIPSNVSFVSKLDQAQSSTTKSKLLHVSFSGPQLTKQSTKDLASDCGLDSESPNNTASSLPASSSLKASDKQVLSAEAVHKILSAKSGTPILRASLYNSIIGYQEPQNTDIPVSDTFMFRMGGQQYSMISAEDASQRLGPLSTQTSFDGSRSVLSSKKDTSDDLYSIMKVAFFIIDTYPHHKKLRAHQQNLSTTICDLKKKYFGFMYAALKQPGSSEPISISQYMTGINDIFELMYAKVFPRLKFCQYFIKQPGTVFHDIRYWQMVLKLDIDKKRYRELRSMLPNAPKEQQISLKQRMNDILAKWNIADDSYWDESDSY</sequence>
<accession>V6TKQ3</accession>
<name>V6TKQ3_GIAIN</name>
<feature type="compositionally biased region" description="Low complexity" evidence="1">
    <location>
        <begin position="1614"/>
        <end position="1626"/>
    </location>
</feature>
<feature type="region of interest" description="Disordered" evidence="1">
    <location>
        <begin position="1598"/>
        <end position="1626"/>
    </location>
</feature>
<feature type="compositionally biased region" description="Polar residues" evidence="1">
    <location>
        <begin position="78"/>
        <end position="88"/>
    </location>
</feature>
<feature type="transmembrane region" description="Helical" evidence="2">
    <location>
        <begin position="1500"/>
        <end position="1521"/>
    </location>
</feature>
<dbReference type="EMBL" id="AHGT01000002">
    <property type="protein sequence ID" value="ESU39573.1"/>
    <property type="molecule type" value="Genomic_DNA"/>
</dbReference>
<evidence type="ECO:0000313" key="3">
    <source>
        <dbReference type="EMBL" id="ESU39573.1"/>
    </source>
</evidence>
<dbReference type="VEuPathDB" id="GiardiaDB:DHA2_151153"/>
<feature type="region of interest" description="Disordered" evidence="1">
    <location>
        <begin position="57"/>
        <end position="90"/>
    </location>
</feature>
<gene>
    <name evidence="3" type="ORF">DHA2_151153</name>
</gene>
<protein>
    <recommendedName>
        <fullName evidence="5">Cyclin</fullName>
    </recommendedName>
</protein>
<feature type="compositionally biased region" description="Basic and acidic residues" evidence="1">
    <location>
        <begin position="978"/>
        <end position="990"/>
    </location>
</feature>
<keyword evidence="2" id="KW-0812">Transmembrane</keyword>
<evidence type="ECO:0008006" key="5">
    <source>
        <dbReference type="Google" id="ProtNLM"/>
    </source>
</evidence>
<dbReference type="VEuPathDB" id="GiardiaDB:GL50581_4123"/>
<keyword evidence="2" id="KW-0472">Membrane</keyword>
<dbReference type="Gene3D" id="1.10.472.10">
    <property type="entry name" value="Cyclin-like"/>
    <property type="match status" value="1"/>
</dbReference>
<dbReference type="VEuPathDB" id="GiardiaDB:QR46_0060"/>
<proteinExistence type="predicted"/>
<organism evidence="3 4">
    <name type="scientific">Giardia intestinalis</name>
    <name type="common">Giardia lamblia</name>
    <dbReference type="NCBI Taxonomy" id="5741"/>
    <lineage>
        <taxon>Eukaryota</taxon>
        <taxon>Metamonada</taxon>
        <taxon>Diplomonadida</taxon>
        <taxon>Hexamitidae</taxon>
        <taxon>Giardiinae</taxon>
        <taxon>Giardia</taxon>
    </lineage>
</organism>
<feature type="region of interest" description="Disordered" evidence="1">
    <location>
        <begin position="1024"/>
        <end position="1043"/>
    </location>
</feature>
<keyword evidence="2" id="KW-1133">Transmembrane helix</keyword>
<evidence type="ECO:0000256" key="2">
    <source>
        <dbReference type="SAM" id="Phobius"/>
    </source>
</evidence>
<reference evidence="4" key="1">
    <citation type="submission" date="2012-02" db="EMBL/GenBank/DDBJ databases">
        <title>Genome sequencing of Giardia lamblia Genotypes A2 and B isolates (DH and GS) and comparative analysis with the genomes of Genotypes A1 and E (WB and Pig).</title>
        <authorList>
            <person name="Adam R."/>
            <person name="Dahlstrom E."/>
            <person name="Martens C."/>
            <person name="Bruno D."/>
            <person name="Barbian K."/>
            <person name="Porcella S.F."/>
            <person name="Nash T."/>
        </authorList>
    </citation>
    <scope>NUCLEOTIDE SEQUENCE</scope>
    <source>
        <strain evidence="4">DH</strain>
    </source>
</reference>
<reference evidence="3 4" key="2">
    <citation type="journal article" date="2013" name="Genome Biol. Evol.">
        <title>Genome sequencing of Giardia lamblia genotypes A2 and B isolates (DH and GS) and comparative analysis with the genomes of genotypes A1 and E (WB and Pig).</title>
        <authorList>
            <person name="Adam R.D."/>
            <person name="Dahlstrom E.W."/>
            <person name="Martens C.A."/>
            <person name="Bruno D.P."/>
            <person name="Barbian K.D."/>
            <person name="Ricklefs S.M."/>
            <person name="Hernandez M.M."/>
            <person name="Narla N.P."/>
            <person name="Patel R.B."/>
            <person name="Porcella S.F."/>
            <person name="Nash T.E."/>
        </authorList>
    </citation>
    <scope>NUCLEOTIDE SEQUENCE [LARGE SCALE GENOMIC DNA]</scope>
    <source>
        <strain evidence="3 4">DH</strain>
    </source>
</reference>
<feature type="transmembrane region" description="Helical" evidence="2">
    <location>
        <begin position="1476"/>
        <end position="1493"/>
    </location>
</feature>
<evidence type="ECO:0000313" key="4">
    <source>
        <dbReference type="Proteomes" id="UP000018320"/>
    </source>
</evidence>